<protein>
    <recommendedName>
        <fullName evidence="2">DUF6919 domain-containing protein</fullName>
    </recommendedName>
</protein>
<dbReference type="RefSeq" id="WP_071365689.1">
    <property type="nucleotide sequence ID" value="NZ_MLYP01000023.1"/>
</dbReference>
<dbReference type="STRING" id="1428652.BIV24_09065"/>
<dbReference type="AlphaFoldDB" id="A0A1S2PNP4"/>
<dbReference type="Proteomes" id="UP000179935">
    <property type="component" value="Unassembled WGS sequence"/>
</dbReference>
<dbReference type="Pfam" id="PF21897">
    <property type="entry name" value="DUF6919"/>
    <property type="match status" value="1"/>
</dbReference>
<organism evidence="3 4">
    <name type="scientific">Streptomyces colonosanans</name>
    <dbReference type="NCBI Taxonomy" id="1428652"/>
    <lineage>
        <taxon>Bacteria</taxon>
        <taxon>Bacillati</taxon>
        <taxon>Actinomycetota</taxon>
        <taxon>Actinomycetes</taxon>
        <taxon>Kitasatosporales</taxon>
        <taxon>Streptomycetaceae</taxon>
        <taxon>Streptomyces</taxon>
    </lineage>
</organism>
<reference evidence="3 4" key="1">
    <citation type="submission" date="2016-10" db="EMBL/GenBank/DDBJ databases">
        <title>Genome sequence of Streptomyces sp. MUSC 93.</title>
        <authorList>
            <person name="Lee L.-H."/>
            <person name="Ser H.-L."/>
            <person name="Law J.W.-F."/>
        </authorList>
    </citation>
    <scope>NUCLEOTIDE SEQUENCE [LARGE SCALE GENOMIC DNA]</scope>
    <source>
        <strain evidence="3 4">MUSC 93</strain>
    </source>
</reference>
<evidence type="ECO:0000259" key="2">
    <source>
        <dbReference type="Pfam" id="PF21897"/>
    </source>
</evidence>
<feature type="domain" description="DUF6919" evidence="2">
    <location>
        <begin position="10"/>
        <end position="186"/>
    </location>
</feature>
<dbReference type="EMBL" id="MLYP01000023">
    <property type="protein sequence ID" value="OIJ95421.1"/>
    <property type="molecule type" value="Genomic_DNA"/>
</dbReference>
<gene>
    <name evidence="3" type="ORF">BIV24_09065</name>
</gene>
<name>A0A1S2PNP4_9ACTN</name>
<sequence length="303" mass="32014">MHLPWMSRSERKRWKAARTLSDLGQLAADWWEGSVRHLPGHRASHRPHPTLATVLAAANRAGFLAVAAQVGLTDGPLQQKAAVQGFATDPALIRRLVDAAENAGLAMVLNDFLDAQKGPGDGITVTTCDAQDPNVFGQALGPDDIRAMWPGLPHAVNAVVPALQITLAAPEPGPGSLLWDTLAAAILPAPPGQTPKFVCRECGCTSSYLCGDGCYGVQDQDDGRCQACIDPNVIIDWSKVRDGEENECALCGAPFFSAGRYCTRECEEADADGSDEADDHGAAPAAAVIPGQEPEDPWATSPF</sequence>
<dbReference type="InterPro" id="IPR054212">
    <property type="entry name" value="DUF6919"/>
</dbReference>
<feature type="region of interest" description="Disordered" evidence="1">
    <location>
        <begin position="271"/>
        <end position="303"/>
    </location>
</feature>
<evidence type="ECO:0000313" key="4">
    <source>
        <dbReference type="Proteomes" id="UP000179935"/>
    </source>
</evidence>
<comment type="caution">
    <text evidence="3">The sequence shown here is derived from an EMBL/GenBank/DDBJ whole genome shotgun (WGS) entry which is preliminary data.</text>
</comment>
<evidence type="ECO:0000313" key="3">
    <source>
        <dbReference type="EMBL" id="OIJ95421.1"/>
    </source>
</evidence>
<accession>A0A1S2PNP4</accession>
<keyword evidence="4" id="KW-1185">Reference proteome</keyword>
<evidence type="ECO:0000256" key="1">
    <source>
        <dbReference type="SAM" id="MobiDB-lite"/>
    </source>
</evidence>
<dbReference type="OrthoDB" id="4195350at2"/>
<proteinExistence type="predicted"/>